<feature type="domain" description="N-acetyltransferase" evidence="14">
    <location>
        <begin position="139"/>
        <end position="189"/>
    </location>
</feature>
<evidence type="ECO:0000313" key="15">
    <source>
        <dbReference type="EMBL" id="PNF37492.1"/>
    </source>
</evidence>
<evidence type="ECO:0000256" key="4">
    <source>
        <dbReference type="ARBA" id="ARBA00038182"/>
    </source>
</evidence>
<comment type="catalytic activity">
    <reaction evidence="8">
        <text>serotonin + (5Z,8Z,11Z,14Z)-eicosatetraenoyl-CoA = N-[(5Z,8Z,11Z,14Z)-eicosatetraenoyl]-serotonin + CoA + H(+)</text>
        <dbReference type="Rhea" id="RHEA:51396"/>
        <dbReference type="ChEBI" id="CHEBI:15378"/>
        <dbReference type="ChEBI" id="CHEBI:57287"/>
        <dbReference type="ChEBI" id="CHEBI:57368"/>
        <dbReference type="ChEBI" id="CHEBI:132255"/>
        <dbReference type="ChEBI" id="CHEBI:350546"/>
    </reaction>
    <physiologicalReaction direction="left-to-right" evidence="8">
        <dbReference type="Rhea" id="RHEA:51397"/>
    </physiologicalReaction>
</comment>
<keyword evidence="16" id="KW-1185">Reference proteome</keyword>
<evidence type="ECO:0000313" key="16">
    <source>
        <dbReference type="Proteomes" id="UP000235965"/>
    </source>
</evidence>
<name>A0A2J7R9K1_9NEOP</name>
<comment type="catalytic activity">
    <reaction evidence="6">
        <text>dopamine + (9Z)-octadecenoyl-CoA = N-(9Z-octadecanoyl)-dopamine + CoA + H(+)</text>
        <dbReference type="Rhea" id="RHEA:51380"/>
        <dbReference type="ChEBI" id="CHEBI:15378"/>
        <dbReference type="ChEBI" id="CHEBI:31883"/>
        <dbReference type="ChEBI" id="CHEBI:57287"/>
        <dbReference type="ChEBI" id="CHEBI:57387"/>
        <dbReference type="ChEBI" id="CHEBI:59905"/>
    </reaction>
    <physiologicalReaction direction="left-to-right" evidence="6">
        <dbReference type="Rhea" id="RHEA:51381"/>
    </physiologicalReaction>
</comment>
<dbReference type="Gene3D" id="3.40.630.30">
    <property type="match status" value="1"/>
</dbReference>
<dbReference type="STRING" id="105785.A0A2J7R9K1"/>
<comment type="catalytic activity">
    <reaction evidence="9">
        <text>dopamine + acetyl-CoA = N-acetyldopamine + CoA + H(+)</text>
        <dbReference type="Rhea" id="RHEA:51388"/>
        <dbReference type="ChEBI" id="CHEBI:15378"/>
        <dbReference type="ChEBI" id="CHEBI:57287"/>
        <dbReference type="ChEBI" id="CHEBI:57288"/>
        <dbReference type="ChEBI" id="CHEBI:59905"/>
        <dbReference type="ChEBI" id="CHEBI:125678"/>
    </reaction>
    <physiologicalReaction direction="left-to-right" evidence="9">
        <dbReference type="Rhea" id="RHEA:51389"/>
    </physiologicalReaction>
</comment>
<protein>
    <recommendedName>
        <fullName evidence="5">aralkylamine N-acetyltransferase</fullName>
        <ecNumber evidence="5">2.3.1.87</ecNumber>
    </recommendedName>
</protein>
<evidence type="ECO:0000256" key="10">
    <source>
        <dbReference type="ARBA" id="ARBA00051823"/>
    </source>
</evidence>
<comment type="pathway">
    <text evidence="3">Aromatic compound metabolism; melatonin biosynthesis; melatonin from serotonin: step 1/2.</text>
</comment>
<sequence length="227" mass="25667">MLILLLIYAQMKQRPQFEIVRACEDDCETMCLFLRENYYPFEPINIAMGLDSGHSIANEAHLLDFVKEGTSLLAVATTPQKTLLGVCINGEIFSDENMIEIVSNCTCERYAKFLQFIETVDRCSEFWNRVAVERALSSEALAVLGSVRGQGVGKALLEKTLQVAKDDGFPLLRVDCSSYYSAKLAEQMGLECIYSLPYSEYKNEDGCQIFDPPSPHVEYKLFIHKFL</sequence>
<dbReference type="GO" id="GO:0004059">
    <property type="term" value="F:aralkylamine N-acetyltransferase activity"/>
    <property type="evidence" value="ECO:0007669"/>
    <property type="project" value="UniProtKB-EC"/>
</dbReference>
<evidence type="ECO:0000259" key="14">
    <source>
        <dbReference type="Pfam" id="PF00583"/>
    </source>
</evidence>
<comment type="catalytic activity">
    <reaction evidence="7">
        <text>serotonin + octadecanoyl-CoA = N-octadecanoyl-serotonin + CoA + H(+)</text>
        <dbReference type="Rhea" id="RHEA:51400"/>
        <dbReference type="ChEBI" id="CHEBI:15378"/>
        <dbReference type="ChEBI" id="CHEBI:57287"/>
        <dbReference type="ChEBI" id="CHEBI:57394"/>
        <dbReference type="ChEBI" id="CHEBI:134065"/>
        <dbReference type="ChEBI" id="CHEBI:350546"/>
    </reaction>
    <physiologicalReaction direction="left-to-right" evidence="7">
        <dbReference type="Rhea" id="RHEA:51401"/>
    </physiologicalReaction>
</comment>
<organism evidence="15 16">
    <name type="scientific">Cryptotermes secundus</name>
    <dbReference type="NCBI Taxonomy" id="105785"/>
    <lineage>
        <taxon>Eukaryota</taxon>
        <taxon>Metazoa</taxon>
        <taxon>Ecdysozoa</taxon>
        <taxon>Arthropoda</taxon>
        <taxon>Hexapoda</taxon>
        <taxon>Insecta</taxon>
        <taxon>Pterygota</taxon>
        <taxon>Neoptera</taxon>
        <taxon>Polyneoptera</taxon>
        <taxon>Dictyoptera</taxon>
        <taxon>Blattodea</taxon>
        <taxon>Blattoidea</taxon>
        <taxon>Termitoidae</taxon>
        <taxon>Kalotermitidae</taxon>
        <taxon>Cryptotermitinae</taxon>
        <taxon>Cryptotermes</taxon>
    </lineage>
</organism>
<dbReference type="Pfam" id="PF00583">
    <property type="entry name" value="Acetyltransf_1"/>
    <property type="match status" value="1"/>
</dbReference>
<dbReference type="SUPFAM" id="SSF55729">
    <property type="entry name" value="Acyl-CoA N-acyltransferases (Nat)"/>
    <property type="match status" value="1"/>
</dbReference>
<evidence type="ECO:0000256" key="8">
    <source>
        <dbReference type="ARBA" id="ARBA00051284"/>
    </source>
</evidence>
<proteinExistence type="inferred from homology"/>
<comment type="catalytic activity">
    <reaction evidence="10">
        <text>serotonin + (9Z)-octadecenoyl-CoA = N-(9Z-octadecenoyl)-serotonin + CoA + H(+)</text>
        <dbReference type="Rhea" id="RHEA:51392"/>
        <dbReference type="ChEBI" id="CHEBI:15378"/>
        <dbReference type="ChEBI" id="CHEBI:57287"/>
        <dbReference type="ChEBI" id="CHEBI:57387"/>
        <dbReference type="ChEBI" id="CHEBI:134064"/>
        <dbReference type="ChEBI" id="CHEBI:350546"/>
    </reaction>
    <physiologicalReaction direction="left-to-right" evidence="10">
        <dbReference type="Rhea" id="RHEA:51393"/>
    </physiologicalReaction>
</comment>
<evidence type="ECO:0000256" key="12">
    <source>
        <dbReference type="ARBA" id="ARBA00052335"/>
    </source>
</evidence>
<dbReference type="InterPro" id="IPR000182">
    <property type="entry name" value="GNAT_dom"/>
</dbReference>
<evidence type="ECO:0000256" key="9">
    <source>
        <dbReference type="ARBA" id="ARBA00051711"/>
    </source>
</evidence>
<dbReference type="AlphaFoldDB" id="A0A2J7R9K1"/>
<evidence type="ECO:0000256" key="7">
    <source>
        <dbReference type="ARBA" id="ARBA00050849"/>
    </source>
</evidence>
<dbReference type="PANTHER" id="PTHR20905">
    <property type="entry name" value="N-ACETYLTRANSFERASE-RELATED"/>
    <property type="match status" value="1"/>
</dbReference>
<keyword evidence="1" id="KW-0808">Transferase</keyword>
<reference evidence="15 16" key="1">
    <citation type="submission" date="2017-12" db="EMBL/GenBank/DDBJ databases">
        <title>Hemimetabolous genomes reveal molecular basis of termite eusociality.</title>
        <authorList>
            <person name="Harrison M.C."/>
            <person name="Jongepier E."/>
            <person name="Robertson H.M."/>
            <person name="Arning N."/>
            <person name="Bitard-Feildel T."/>
            <person name="Chao H."/>
            <person name="Childers C.P."/>
            <person name="Dinh H."/>
            <person name="Doddapaneni H."/>
            <person name="Dugan S."/>
            <person name="Gowin J."/>
            <person name="Greiner C."/>
            <person name="Han Y."/>
            <person name="Hu H."/>
            <person name="Hughes D.S.T."/>
            <person name="Huylmans A.-K."/>
            <person name="Kemena C."/>
            <person name="Kremer L.P.M."/>
            <person name="Lee S.L."/>
            <person name="Lopez-Ezquerra A."/>
            <person name="Mallet L."/>
            <person name="Monroy-Kuhn J.M."/>
            <person name="Moser A."/>
            <person name="Murali S.C."/>
            <person name="Muzny D.M."/>
            <person name="Otani S."/>
            <person name="Piulachs M.-D."/>
            <person name="Poelchau M."/>
            <person name="Qu J."/>
            <person name="Schaub F."/>
            <person name="Wada-Katsumata A."/>
            <person name="Worley K.C."/>
            <person name="Xie Q."/>
            <person name="Ylla G."/>
            <person name="Poulsen M."/>
            <person name="Gibbs R.A."/>
            <person name="Schal C."/>
            <person name="Richards S."/>
            <person name="Belles X."/>
            <person name="Korb J."/>
            <person name="Bornberg-Bauer E."/>
        </authorList>
    </citation>
    <scope>NUCLEOTIDE SEQUENCE [LARGE SCALE GENOMIC DNA]</scope>
    <source>
        <tissue evidence="15">Whole body</tissue>
    </source>
</reference>
<keyword evidence="2" id="KW-0012">Acyltransferase</keyword>
<dbReference type="EMBL" id="NEVH01006586">
    <property type="protein sequence ID" value="PNF37492.1"/>
    <property type="molecule type" value="Genomic_DNA"/>
</dbReference>
<comment type="catalytic activity">
    <reaction evidence="11">
        <text>serotonin + hexadecanoyl-CoA = N-hexadecanoyl-serotonin + CoA + H(+)</text>
        <dbReference type="Rhea" id="RHEA:51384"/>
        <dbReference type="ChEBI" id="CHEBI:15378"/>
        <dbReference type="ChEBI" id="CHEBI:57287"/>
        <dbReference type="ChEBI" id="CHEBI:57379"/>
        <dbReference type="ChEBI" id="CHEBI:134059"/>
        <dbReference type="ChEBI" id="CHEBI:350546"/>
    </reaction>
    <physiologicalReaction direction="left-to-right" evidence="11">
        <dbReference type="Rhea" id="RHEA:51385"/>
    </physiologicalReaction>
</comment>
<dbReference type="Proteomes" id="UP000235965">
    <property type="component" value="Unassembled WGS sequence"/>
</dbReference>
<dbReference type="CDD" id="cd04301">
    <property type="entry name" value="NAT_SF"/>
    <property type="match status" value="1"/>
</dbReference>
<comment type="catalytic activity">
    <reaction evidence="12">
        <text>dopamine + hexadecanoyl-CoA = N-hexadecanoyl-dopamine + CoA + H(+)</text>
        <dbReference type="Rhea" id="RHEA:51376"/>
        <dbReference type="ChEBI" id="CHEBI:15378"/>
        <dbReference type="ChEBI" id="CHEBI:57287"/>
        <dbReference type="ChEBI" id="CHEBI:57379"/>
        <dbReference type="ChEBI" id="CHEBI:59905"/>
        <dbReference type="ChEBI" id="CHEBI:134058"/>
    </reaction>
    <physiologicalReaction direction="left-to-right" evidence="12">
        <dbReference type="Rhea" id="RHEA:51377"/>
    </physiologicalReaction>
</comment>
<accession>A0A2J7R9K1</accession>
<evidence type="ECO:0000256" key="6">
    <source>
        <dbReference type="ARBA" id="ARBA00050189"/>
    </source>
</evidence>
<evidence type="ECO:0000256" key="1">
    <source>
        <dbReference type="ARBA" id="ARBA00022679"/>
    </source>
</evidence>
<dbReference type="FunFam" id="3.40.630.30:FF:000046">
    <property type="entry name" value="Dopamine N-acetyltransferase"/>
    <property type="match status" value="1"/>
</dbReference>
<evidence type="ECO:0000256" key="13">
    <source>
        <dbReference type="ARBA" id="ARBA00052491"/>
    </source>
</evidence>
<dbReference type="InterPro" id="IPR016181">
    <property type="entry name" value="Acyl_CoA_acyltransferase"/>
</dbReference>
<dbReference type="InParanoid" id="A0A2J7R9K1"/>
<comment type="similarity">
    <text evidence="4">Belongs to the acetyltransferase family. AANAT subfamily.</text>
</comment>
<dbReference type="EC" id="2.3.1.87" evidence="5"/>
<evidence type="ECO:0000256" key="2">
    <source>
        <dbReference type="ARBA" id="ARBA00023315"/>
    </source>
</evidence>
<evidence type="ECO:0000256" key="5">
    <source>
        <dbReference type="ARBA" id="ARBA00039114"/>
    </source>
</evidence>
<evidence type="ECO:0000256" key="3">
    <source>
        <dbReference type="ARBA" id="ARBA00037926"/>
    </source>
</evidence>
<comment type="catalytic activity">
    <reaction evidence="13">
        <text>serotonin + acetyl-CoA = N-acetylserotonin + CoA + H(+)</text>
        <dbReference type="Rhea" id="RHEA:25217"/>
        <dbReference type="ChEBI" id="CHEBI:15378"/>
        <dbReference type="ChEBI" id="CHEBI:17697"/>
        <dbReference type="ChEBI" id="CHEBI:57287"/>
        <dbReference type="ChEBI" id="CHEBI:57288"/>
        <dbReference type="ChEBI" id="CHEBI:350546"/>
        <dbReference type="EC" id="2.3.1.87"/>
    </reaction>
    <physiologicalReaction direction="left-to-right" evidence="13">
        <dbReference type="Rhea" id="RHEA:25218"/>
    </physiologicalReaction>
</comment>
<gene>
    <name evidence="15" type="ORF">B7P43_G14566</name>
</gene>
<dbReference type="PANTHER" id="PTHR20905:SF1">
    <property type="entry name" value="AT07410P-RELATED"/>
    <property type="match status" value="1"/>
</dbReference>
<comment type="caution">
    <text evidence="15">The sequence shown here is derived from an EMBL/GenBank/DDBJ whole genome shotgun (WGS) entry which is preliminary data.</text>
</comment>
<evidence type="ECO:0000256" key="11">
    <source>
        <dbReference type="ARBA" id="ARBA00052178"/>
    </source>
</evidence>
<dbReference type="OrthoDB" id="41532at2759"/>